<reference evidence="3" key="1">
    <citation type="journal article" date="2020" name="Stud. Mycol.">
        <title>101 Dothideomycetes genomes: A test case for predicting lifestyles and emergence of pathogens.</title>
        <authorList>
            <person name="Haridas S."/>
            <person name="Albert R."/>
            <person name="Binder M."/>
            <person name="Bloem J."/>
            <person name="LaButti K."/>
            <person name="Salamov A."/>
            <person name="Andreopoulos B."/>
            <person name="Baker S."/>
            <person name="Barry K."/>
            <person name="Bills G."/>
            <person name="Bluhm B."/>
            <person name="Cannon C."/>
            <person name="Castanera R."/>
            <person name="Culley D."/>
            <person name="Daum C."/>
            <person name="Ezra D."/>
            <person name="Gonzalez J."/>
            <person name="Henrissat B."/>
            <person name="Kuo A."/>
            <person name="Liang C."/>
            <person name="Lipzen A."/>
            <person name="Lutzoni F."/>
            <person name="Magnuson J."/>
            <person name="Mondo S."/>
            <person name="Nolan M."/>
            <person name="Ohm R."/>
            <person name="Pangilinan J."/>
            <person name="Park H.-J."/>
            <person name="Ramirez L."/>
            <person name="Alfaro M."/>
            <person name="Sun H."/>
            <person name="Tritt A."/>
            <person name="Yoshinaga Y."/>
            <person name="Zwiers L.-H."/>
            <person name="Turgeon B."/>
            <person name="Goodwin S."/>
            <person name="Spatafora J."/>
            <person name="Crous P."/>
            <person name="Grigoriev I."/>
        </authorList>
    </citation>
    <scope>NUCLEOTIDE SEQUENCE [LARGE SCALE GENOMIC DNA]</scope>
    <source>
        <strain evidence="3">CBS 304.66</strain>
    </source>
</reference>
<comment type="caution">
    <text evidence="2">The sequence shown here is derived from an EMBL/GenBank/DDBJ whole genome shotgun (WGS) entry which is preliminary data.</text>
</comment>
<evidence type="ECO:0000259" key="1">
    <source>
        <dbReference type="Pfam" id="PF06985"/>
    </source>
</evidence>
<dbReference type="InterPro" id="IPR010730">
    <property type="entry name" value="HET"/>
</dbReference>
<dbReference type="Proteomes" id="UP000800093">
    <property type="component" value="Unassembled WGS sequence"/>
</dbReference>
<dbReference type="Pfam" id="PF06985">
    <property type="entry name" value="HET"/>
    <property type="match status" value="1"/>
</dbReference>
<evidence type="ECO:0000313" key="3">
    <source>
        <dbReference type="Proteomes" id="UP000800093"/>
    </source>
</evidence>
<evidence type="ECO:0000313" key="2">
    <source>
        <dbReference type="EMBL" id="KAF2258664.1"/>
    </source>
</evidence>
<gene>
    <name evidence="2" type="ORF">CC78DRAFT_621630</name>
</gene>
<dbReference type="EMBL" id="ML986743">
    <property type="protein sequence ID" value="KAF2258664.1"/>
    <property type="molecule type" value="Genomic_DNA"/>
</dbReference>
<keyword evidence="3" id="KW-1185">Reference proteome</keyword>
<dbReference type="PANTHER" id="PTHR33112:SF12">
    <property type="entry name" value="HETEROKARYON INCOMPATIBILITY DOMAIN-CONTAINING PROTEIN"/>
    <property type="match status" value="1"/>
</dbReference>
<feature type="domain" description="Heterokaryon incompatibility" evidence="1">
    <location>
        <begin position="211"/>
        <end position="378"/>
    </location>
</feature>
<accession>A0A9P4K394</accession>
<sequence length="756" mass="86202">MLCDTCSKVNISIYFTQEVAVQRNALGFVQPNSSALNLGSLHEIYSKRTQCAFCRLVFDAVTHRSSRREWHTPDWFLELSERDQFGTQCLIYSYKFASQITADDPVGEHEDGYRIGIGLHPKAKISEYMHHAGEIQLEGSSIFSGRTVKPNRIDIDLAKRWLATCESRHGKACEVPSQDPETAVPDQHPENLLVIDVHELCLRSLPEAARYLALSYCWPTNGSASFQTTKAVYHELLQPYALTPRLKDLSLIVQDAIAFTREFGEHYLWVDALCIVQDDEEYKQSQIGQMDLVYGAAILTIICAHPQPLNEIYLGLDGFRIGKYESEFGGLPGYRSGSRICTQLREEIKGMILTVPFASVDTAVRYSRWDNRAWTFQEHRLSRRKLFFTELQLYFQCSCAVFCEDTVSELILSTTSVYAFSNLWNPCSIGTHLPGSQHISTWLSRSPVQNSIQAITTYKRLFDQYSRRDMTDPGDVVNAFQGTMGILRRTLKTDFIAGIPERFFHEGLLWMNAGLRTRRFIQKGEREIMPFPSWTWAGWMGPILYAYLFEGLVYGEADWFIVDDDMNVGPVKLDTPGAYDEMFDPLDADKKEVRAGELPADFAKIMRPRGQLVLSDGHWSPSQHLACWTTTAWFEISGDYYNMHSYGGNAFEGYRNCIIFDGHGNAAGSILVEKDAVGWWAEEVHMLHFMLLSRSHTLARSLTLFDEEVYEKKGWCYLNVMHIRWKGDVAYRVGVGVIHEDAWIAANPTSMLIKLD</sequence>
<dbReference type="AlphaFoldDB" id="A0A9P4K394"/>
<dbReference type="PANTHER" id="PTHR33112">
    <property type="entry name" value="DOMAIN PROTEIN, PUTATIVE-RELATED"/>
    <property type="match status" value="1"/>
</dbReference>
<organism evidence="2 3">
    <name type="scientific">Lojkania enalia</name>
    <dbReference type="NCBI Taxonomy" id="147567"/>
    <lineage>
        <taxon>Eukaryota</taxon>
        <taxon>Fungi</taxon>
        <taxon>Dikarya</taxon>
        <taxon>Ascomycota</taxon>
        <taxon>Pezizomycotina</taxon>
        <taxon>Dothideomycetes</taxon>
        <taxon>Pleosporomycetidae</taxon>
        <taxon>Pleosporales</taxon>
        <taxon>Pleosporales incertae sedis</taxon>
        <taxon>Lojkania</taxon>
    </lineage>
</organism>
<proteinExistence type="predicted"/>
<name>A0A9P4K394_9PLEO</name>
<protein>
    <submittedName>
        <fullName evidence="2">HET-domain-containing protein</fullName>
    </submittedName>
</protein>
<dbReference type="OrthoDB" id="5135333at2759"/>